<dbReference type="AntiFam" id="ANF00132">
    <property type="entry name" value="Shadow ORF (opposite rne)"/>
</dbReference>
<sequence length="60" mass="6878">MPVAAVIDKSGFQTRFDTSDDTFVYIAFALFLVCRFNVQIDQFLAIDNGDTEFFCLCRIK</sequence>
<dbReference type="AlphaFoldDB" id="A0A1J5NZ49"/>
<proteinExistence type="predicted"/>
<gene>
    <name evidence="1" type="ORF">GALL_543590</name>
</gene>
<comment type="caution">
    <text evidence="1">The sequence shown here is derived from an EMBL/GenBank/DDBJ whole genome shotgun (WGS) entry which is preliminary data.</text>
</comment>
<dbReference type="EMBL" id="MLJW01008422">
    <property type="protein sequence ID" value="OIQ64094.1"/>
    <property type="molecule type" value="Genomic_DNA"/>
</dbReference>
<organism evidence="1">
    <name type="scientific">mine drainage metagenome</name>
    <dbReference type="NCBI Taxonomy" id="410659"/>
    <lineage>
        <taxon>unclassified sequences</taxon>
        <taxon>metagenomes</taxon>
        <taxon>ecological metagenomes</taxon>
    </lineage>
</organism>
<name>A0A1J5NZ49_9ZZZZ</name>
<reference evidence="1" key="1">
    <citation type="submission" date="2016-10" db="EMBL/GenBank/DDBJ databases">
        <title>Sequence of Gallionella enrichment culture.</title>
        <authorList>
            <person name="Poehlein A."/>
            <person name="Muehling M."/>
            <person name="Daniel R."/>
        </authorList>
    </citation>
    <scope>NUCLEOTIDE SEQUENCE</scope>
</reference>
<evidence type="ECO:0000313" key="1">
    <source>
        <dbReference type="EMBL" id="OIQ64094.1"/>
    </source>
</evidence>
<accession>A0A1J5NZ49</accession>
<protein>
    <submittedName>
        <fullName evidence="1">Uncharacterized protein</fullName>
    </submittedName>
</protein>